<evidence type="ECO:0000259" key="12">
    <source>
        <dbReference type="PROSITE" id="PS51918"/>
    </source>
</evidence>
<dbReference type="PANTHER" id="PTHR30544">
    <property type="entry name" value="23S RRNA METHYLTRANSFERASE"/>
    <property type="match status" value="1"/>
</dbReference>
<evidence type="ECO:0000256" key="5">
    <source>
        <dbReference type="ARBA" id="ARBA00022603"/>
    </source>
</evidence>
<dbReference type="GO" id="GO:0051539">
    <property type="term" value="F:4 iron, 4 sulfur cluster binding"/>
    <property type="evidence" value="ECO:0007669"/>
    <property type="project" value="UniProtKB-KW"/>
</dbReference>
<reference evidence="13" key="1">
    <citation type="submission" date="2020-03" db="EMBL/GenBank/DDBJ databases">
        <title>A high-quality chromosome-level genome assembly of a woody plant with both climbing and erect habits, Rhamnella rubrinervis.</title>
        <authorList>
            <person name="Lu Z."/>
            <person name="Yang Y."/>
            <person name="Zhu X."/>
            <person name="Sun Y."/>
        </authorList>
    </citation>
    <scope>NUCLEOTIDE SEQUENCE</scope>
    <source>
        <strain evidence="13">BYM</strain>
        <tissue evidence="13">Leaf</tissue>
    </source>
</reference>
<gene>
    <name evidence="13" type="ORF">FNV43_RR22643</name>
</gene>
<protein>
    <recommendedName>
        <fullName evidence="12">Radical SAM core domain-containing protein</fullName>
    </recommendedName>
</protein>
<keyword evidence="7" id="KW-0949">S-adenosyl-L-methionine</keyword>
<dbReference type="Pfam" id="PF04055">
    <property type="entry name" value="Radical_SAM"/>
    <property type="match status" value="1"/>
</dbReference>
<keyword evidence="10" id="KW-0411">Iron-sulfur</keyword>
<evidence type="ECO:0000256" key="3">
    <source>
        <dbReference type="ARBA" id="ARBA00022485"/>
    </source>
</evidence>
<evidence type="ECO:0000256" key="4">
    <source>
        <dbReference type="ARBA" id="ARBA00022490"/>
    </source>
</evidence>
<dbReference type="OrthoDB" id="204498at2759"/>
<feature type="domain" description="Radical SAM core" evidence="12">
    <location>
        <begin position="111"/>
        <end position="340"/>
    </location>
</feature>
<dbReference type="SUPFAM" id="SSF102114">
    <property type="entry name" value="Radical SAM enzymes"/>
    <property type="match status" value="1"/>
</dbReference>
<evidence type="ECO:0000313" key="14">
    <source>
        <dbReference type="Proteomes" id="UP000796880"/>
    </source>
</evidence>
<keyword evidence="5" id="KW-0489">Methyltransferase</keyword>
<dbReference type="InterPro" id="IPR040072">
    <property type="entry name" value="Methyltransferase_A"/>
</dbReference>
<sequence>MPFRSIFDAGDVMSEFESAAINCKFIPLIWKHVIQNPNCELDEVPSLPSAAYILLQSKFKPLTSTLHSVTDSSDRLTTKLLIKLGNGALVESVIMRYDTRLGKYAGKPRPGGPRSTLCISSQVGCKMGCKFCATGSMGFKSNLSSGEIVEQLVHASRFSPIRNVVFMGMGEPLNNYAAVVEAIRVMTGSPFQLSPKRITLSTVGIIHAIKKLHGDLPGLNLAVSLHAPIQDVRCQIMPAARAFPLVKLMDTLQEYQRNSQQKILIEYIMLDGVNDEEQHAHQLGNLLETLEVVVNLIPFNPIGTLSQFRASSQQNVSRFQKILRGTYDIRTTIRKEMGQDISGACGQLVVNQSDKRATEDPPLLPDIEDLQLR</sequence>
<dbReference type="EMBL" id="VOIH02000010">
    <property type="protein sequence ID" value="KAF3435554.1"/>
    <property type="molecule type" value="Genomic_DNA"/>
</dbReference>
<keyword evidence="14" id="KW-1185">Reference proteome</keyword>
<dbReference type="GO" id="GO:0046872">
    <property type="term" value="F:metal ion binding"/>
    <property type="evidence" value="ECO:0007669"/>
    <property type="project" value="UniProtKB-KW"/>
</dbReference>
<dbReference type="GO" id="GO:0030488">
    <property type="term" value="P:tRNA methylation"/>
    <property type="evidence" value="ECO:0007669"/>
    <property type="project" value="TreeGrafter"/>
</dbReference>
<dbReference type="CDD" id="cd01335">
    <property type="entry name" value="Radical_SAM"/>
    <property type="match status" value="1"/>
</dbReference>
<dbReference type="Gene3D" id="3.20.20.70">
    <property type="entry name" value="Aldolase class I"/>
    <property type="match status" value="1"/>
</dbReference>
<dbReference type="GO" id="GO:0070475">
    <property type="term" value="P:rRNA base methylation"/>
    <property type="evidence" value="ECO:0007669"/>
    <property type="project" value="TreeGrafter"/>
</dbReference>
<dbReference type="FunFam" id="3.20.20.70:FF:000164">
    <property type="entry name" value="23S rRNA methyltransferase"/>
    <property type="match status" value="1"/>
</dbReference>
<evidence type="ECO:0000256" key="9">
    <source>
        <dbReference type="ARBA" id="ARBA00023004"/>
    </source>
</evidence>
<dbReference type="InterPro" id="IPR004383">
    <property type="entry name" value="rRNA_lsu_MTrfase_RlmN/Cfr"/>
</dbReference>
<evidence type="ECO:0000256" key="7">
    <source>
        <dbReference type="ARBA" id="ARBA00022691"/>
    </source>
</evidence>
<dbReference type="Proteomes" id="UP000796880">
    <property type="component" value="Unassembled WGS sequence"/>
</dbReference>
<name>A0A8K0DWK3_9ROSA</name>
<organism evidence="13 14">
    <name type="scientific">Rhamnella rubrinervis</name>
    <dbReference type="NCBI Taxonomy" id="2594499"/>
    <lineage>
        <taxon>Eukaryota</taxon>
        <taxon>Viridiplantae</taxon>
        <taxon>Streptophyta</taxon>
        <taxon>Embryophyta</taxon>
        <taxon>Tracheophyta</taxon>
        <taxon>Spermatophyta</taxon>
        <taxon>Magnoliopsida</taxon>
        <taxon>eudicotyledons</taxon>
        <taxon>Gunneridae</taxon>
        <taxon>Pentapetalae</taxon>
        <taxon>rosids</taxon>
        <taxon>fabids</taxon>
        <taxon>Rosales</taxon>
        <taxon>Rhamnaceae</taxon>
        <taxon>rhamnoid group</taxon>
        <taxon>Rhamneae</taxon>
        <taxon>Rhamnella</taxon>
    </lineage>
</organism>
<evidence type="ECO:0000256" key="8">
    <source>
        <dbReference type="ARBA" id="ARBA00022723"/>
    </source>
</evidence>
<dbReference type="PIRSF" id="PIRSF006004">
    <property type="entry name" value="CHP00048"/>
    <property type="match status" value="1"/>
</dbReference>
<keyword evidence="6" id="KW-0808">Transferase</keyword>
<comment type="caution">
    <text evidence="13">The sequence shown here is derived from an EMBL/GenBank/DDBJ whole genome shotgun (WGS) entry which is preliminary data.</text>
</comment>
<evidence type="ECO:0000256" key="10">
    <source>
        <dbReference type="ARBA" id="ARBA00023014"/>
    </source>
</evidence>
<evidence type="ECO:0000256" key="1">
    <source>
        <dbReference type="ARBA" id="ARBA00001966"/>
    </source>
</evidence>
<dbReference type="InterPro" id="IPR007197">
    <property type="entry name" value="rSAM"/>
</dbReference>
<keyword evidence="8" id="KW-0479">Metal-binding</keyword>
<dbReference type="PROSITE" id="PS51918">
    <property type="entry name" value="RADICAL_SAM"/>
    <property type="match status" value="1"/>
</dbReference>
<dbReference type="SFLD" id="SFLDF00275">
    <property type="entry name" value="adenosine_C2_methyltransferase"/>
    <property type="match status" value="1"/>
</dbReference>
<dbReference type="GO" id="GO:0008173">
    <property type="term" value="F:RNA methyltransferase activity"/>
    <property type="evidence" value="ECO:0007669"/>
    <property type="project" value="InterPro"/>
</dbReference>
<evidence type="ECO:0000313" key="13">
    <source>
        <dbReference type="EMBL" id="KAF3435554.1"/>
    </source>
</evidence>
<dbReference type="SFLD" id="SFLDG01062">
    <property type="entry name" value="methyltransferase_(Class_A)"/>
    <property type="match status" value="1"/>
</dbReference>
<keyword evidence="9" id="KW-0408">Iron</keyword>
<dbReference type="PANTHER" id="PTHR30544:SF8">
    <property type="entry name" value="RADICAL SAM SUPERFAMILY PROTEIN"/>
    <property type="match status" value="1"/>
</dbReference>
<dbReference type="SFLD" id="SFLDS00029">
    <property type="entry name" value="Radical_SAM"/>
    <property type="match status" value="1"/>
</dbReference>
<evidence type="ECO:0000256" key="2">
    <source>
        <dbReference type="ARBA" id="ARBA00004496"/>
    </source>
</evidence>
<feature type="region of interest" description="Disordered" evidence="11">
    <location>
        <begin position="352"/>
        <end position="373"/>
    </location>
</feature>
<evidence type="ECO:0000256" key="11">
    <source>
        <dbReference type="SAM" id="MobiDB-lite"/>
    </source>
</evidence>
<keyword evidence="4" id="KW-0963">Cytoplasm</keyword>
<comment type="cofactor">
    <cofactor evidence="1">
        <name>[4Fe-4S] cluster</name>
        <dbReference type="ChEBI" id="CHEBI:49883"/>
    </cofactor>
</comment>
<proteinExistence type="predicted"/>
<dbReference type="InterPro" id="IPR058240">
    <property type="entry name" value="rSAM_sf"/>
</dbReference>
<evidence type="ECO:0000256" key="6">
    <source>
        <dbReference type="ARBA" id="ARBA00022679"/>
    </source>
</evidence>
<keyword evidence="3" id="KW-0004">4Fe-4S</keyword>
<dbReference type="AlphaFoldDB" id="A0A8K0DWK3"/>
<comment type="subcellular location">
    <subcellularLocation>
        <location evidence="2">Cytoplasm</location>
    </subcellularLocation>
</comment>
<dbReference type="InterPro" id="IPR013785">
    <property type="entry name" value="Aldolase_TIM"/>
</dbReference>
<accession>A0A8K0DWK3</accession>
<dbReference type="GO" id="GO:0005737">
    <property type="term" value="C:cytoplasm"/>
    <property type="evidence" value="ECO:0007669"/>
    <property type="project" value="UniProtKB-SubCell"/>
</dbReference>